<feature type="transmembrane region" description="Helical" evidence="1">
    <location>
        <begin position="51"/>
        <end position="74"/>
    </location>
</feature>
<dbReference type="RefSeq" id="WP_074963559.1">
    <property type="nucleotide sequence ID" value="NZ_FOKQ01000093.1"/>
</dbReference>
<evidence type="ECO:0000313" key="3">
    <source>
        <dbReference type="Proteomes" id="UP000182192"/>
    </source>
</evidence>
<name>A0A1I1SB12_RUMAL</name>
<dbReference type="Proteomes" id="UP000182192">
    <property type="component" value="Unassembled WGS sequence"/>
</dbReference>
<proteinExistence type="predicted"/>
<gene>
    <name evidence="2" type="ORF">SAMN02910406_03876</name>
</gene>
<sequence>MIDRRSLAKMSVWLVLLLVFDLADVLSIDRNAEFFRSSGYDAVDMFNHMGFGFSNFDTILIETVFLQTAFIMLFPPQNIL</sequence>
<protein>
    <submittedName>
        <fullName evidence="2">Uncharacterized protein</fullName>
    </submittedName>
</protein>
<keyword evidence="1" id="KW-0812">Transmembrane</keyword>
<reference evidence="2 3" key="1">
    <citation type="submission" date="2016-10" db="EMBL/GenBank/DDBJ databases">
        <authorList>
            <person name="de Groot N.N."/>
        </authorList>
    </citation>
    <scope>NUCLEOTIDE SEQUENCE [LARGE SCALE GENOMIC DNA]</scope>
    <source>
        <strain evidence="2 3">AR67</strain>
    </source>
</reference>
<organism evidence="2 3">
    <name type="scientific">Ruminococcus albus</name>
    <dbReference type="NCBI Taxonomy" id="1264"/>
    <lineage>
        <taxon>Bacteria</taxon>
        <taxon>Bacillati</taxon>
        <taxon>Bacillota</taxon>
        <taxon>Clostridia</taxon>
        <taxon>Eubacteriales</taxon>
        <taxon>Oscillospiraceae</taxon>
        <taxon>Ruminococcus</taxon>
    </lineage>
</organism>
<dbReference type="AlphaFoldDB" id="A0A1I1SB12"/>
<dbReference type="EMBL" id="FOKQ01000093">
    <property type="protein sequence ID" value="SFD43695.1"/>
    <property type="molecule type" value="Genomic_DNA"/>
</dbReference>
<evidence type="ECO:0000256" key="1">
    <source>
        <dbReference type="SAM" id="Phobius"/>
    </source>
</evidence>
<evidence type="ECO:0000313" key="2">
    <source>
        <dbReference type="EMBL" id="SFD43695.1"/>
    </source>
</evidence>
<keyword evidence="1" id="KW-0472">Membrane</keyword>
<accession>A0A1I1SB12</accession>
<keyword evidence="1" id="KW-1133">Transmembrane helix</keyword>